<proteinExistence type="predicted"/>
<evidence type="ECO:0000313" key="1">
    <source>
        <dbReference type="EMBL" id="OBY31846.1"/>
    </source>
</evidence>
<name>A0A1B8SGN0_9MYCO</name>
<reference evidence="1 2" key="1">
    <citation type="submission" date="2015-06" db="EMBL/GenBank/DDBJ databases">
        <title>Genome sequence of Mycobacterium kumamotonense strain Roo.</title>
        <authorList>
            <person name="Greninger A.L."/>
            <person name="Cunningham G."/>
            <person name="Miller S."/>
        </authorList>
    </citation>
    <scope>NUCLEOTIDE SEQUENCE [LARGE SCALE GENOMIC DNA]</scope>
    <source>
        <strain evidence="1 2">Roo</strain>
    </source>
</reference>
<keyword evidence="2" id="KW-1185">Reference proteome</keyword>
<dbReference type="Proteomes" id="UP000092668">
    <property type="component" value="Unassembled WGS sequence"/>
</dbReference>
<accession>A0A1B8SGN0</accession>
<protein>
    <submittedName>
        <fullName evidence="1">Uncharacterized protein</fullName>
    </submittedName>
</protein>
<evidence type="ECO:0000313" key="2">
    <source>
        <dbReference type="Proteomes" id="UP000092668"/>
    </source>
</evidence>
<dbReference type="RefSeq" id="WP_165607043.1">
    <property type="nucleotide sequence ID" value="NZ_LFOE01000011.1"/>
</dbReference>
<organism evidence="1 2">
    <name type="scientific">Mycolicibacter kumamotonensis</name>
    <dbReference type="NCBI Taxonomy" id="354243"/>
    <lineage>
        <taxon>Bacteria</taxon>
        <taxon>Bacillati</taxon>
        <taxon>Actinomycetota</taxon>
        <taxon>Actinomycetes</taxon>
        <taxon>Mycobacteriales</taxon>
        <taxon>Mycobacteriaceae</taxon>
        <taxon>Mycolicibacter</taxon>
    </lineage>
</organism>
<gene>
    <name evidence="1" type="ORF">ACT18_10055</name>
</gene>
<dbReference type="AlphaFoldDB" id="A0A1B8SGN0"/>
<dbReference type="PATRIC" id="fig|354243.3.peg.2090"/>
<comment type="caution">
    <text evidence="1">The sequence shown here is derived from an EMBL/GenBank/DDBJ whole genome shotgun (WGS) entry which is preliminary data.</text>
</comment>
<sequence length="85" mass="9915">MSAQGVDARVRHRREGDMSELDWDLFRKLAAEFGFWPATTDPADIERHRRQCADADAHHRAWLRAYGPDGSKRARWSHLSKARRT</sequence>
<dbReference type="EMBL" id="LFOE01000011">
    <property type="protein sequence ID" value="OBY31846.1"/>
    <property type="molecule type" value="Genomic_DNA"/>
</dbReference>